<evidence type="ECO:0000313" key="1">
    <source>
        <dbReference type="EMBL" id="MFC7409938.1"/>
    </source>
</evidence>
<gene>
    <name evidence="1" type="ORF">ACFQPB_13800</name>
</gene>
<dbReference type="Proteomes" id="UP001596501">
    <property type="component" value="Unassembled WGS sequence"/>
</dbReference>
<keyword evidence="2" id="KW-1185">Reference proteome</keyword>
<name>A0ABW2QKK0_9BURK</name>
<dbReference type="EMBL" id="JBHTCA010000010">
    <property type="protein sequence ID" value="MFC7409938.1"/>
    <property type="molecule type" value="Genomic_DNA"/>
</dbReference>
<proteinExistence type="predicted"/>
<reference evidence="2" key="1">
    <citation type="journal article" date="2019" name="Int. J. Syst. Evol. Microbiol.">
        <title>The Global Catalogue of Microorganisms (GCM) 10K type strain sequencing project: providing services to taxonomists for standard genome sequencing and annotation.</title>
        <authorList>
            <consortium name="The Broad Institute Genomics Platform"/>
            <consortium name="The Broad Institute Genome Sequencing Center for Infectious Disease"/>
            <person name="Wu L."/>
            <person name="Ma J."/>
        </authorList>
    </citation>
    <scope>NUCLEOTIDE SEQUENCE [LARGE SCALE GENOMIC DNA]</scope>
    <source>
        <strain evidence="2">CGMCC 1.12371</strain>
    </source>
</reference>
<evidence type="ECO:0008006" key="3">
    <source>
        <dbReference type="Google" id="ProtNLM"/>
    </source>
</evidence>
<sequence>MSFKCKSGDQELLSIDFDADGWEDLRARNRKDRALKMTCCGADVTLRQTKLGTQYFAHAKKGSCPAGTDPAEVLLAREVIAKAVRRAGWNVSVEAAGTSSGEDGWTVDVLASREGGKPVAFKLQWGRLPLDEVSRFQSVFQAAGIRTLWLMRQQSIPVEKAAPAFRLGHDADANMCVVSLPGPYYHPAFATNKNSNDPNYWRQHIDLGRFVEGALGGKLRFAPQVERTLPLDVCAAYTECWRCKKTTGLVIDLCFAASRVLQGAADVTAKIYDFDDEGRGGALLMSTLPAALLAPHGIGPIKPRYSRTEGQPYLSNGCIHCDALQGRFFDHEVTYDAHPIFSIDVQFDNRWVSHLEDREAIDKWWFDDRPGEDTAEDAPKS</sequence>
<accession>A0ABW2QKK0</accession>
<dbReference type="RefSeq" id="WP_382224276.1">
    <property type="nucleotide sequence ID" value="NZ_JBHTCA010000010.1"/>
</dbReference>
<organism evidence="1 2">
    <name type="scientific">Hydrogenophaga atypica</name>
    <dbReference type="NCBI Taxonomy" id="249409"/>
    <lineage>
        <taxon>Bacteria</taxon>
        <taxon>Pseudomonadati</taxon>
        <taxon>Pseudomonadota</taxon>
        <taxon>Betaproteobacteria</taxon>
        <taxon>Burkholderiales</taxon>
        <taxon>Comamonadaceae</taxon>
        <taxon>Hydrogenophaga</taxon>
    </lineage>
</organism>
<comment type="caution">
    <text evidence="1">The sequence shown here is derived from an EMBL/GenBank/DDBJ whole genome shotgun (WGS) entry which is preliminary data.</text>
</comment>
<protein>
    <recommendedName>
        <fullName evidence="3">Competence protein CoiA-like family protein</fullName>
    </recommendedName>
</protein>
<evidence type="ECO:0000313" key="2">
    <source>
        <dbReference type="Proteomes" id="UP001596501"/>
    </source>
</evidence>